<keyword evidence="3" id="KW-0813">Transport</keyword>
<feature type="chain" id="PRO_5042613407" evidence="5">
    <location>
        <begin position="21"/>
        <end position="343"/>
    </location>
</feature>
<dbReference type="NCBIfam" id="TIGR00787">
    <property type="entry name" value="dctP"/>
    <property type="match status" value="1"/>
</dbReference>
<protein>
    <submittedName>
        <fullName evidence="6">TRAP transporter substrate-binding protein</fullName>
    </submittedName>
</protein>
<evidence type="ECO:0000256" key="2">
    <source>
        <dbReference type="ARBA" id="ARBA00009023"/>
    </source>
</evidence>
<dbReference type="PIRSF" id="PIRSF006470">
    <property type="entry name" value="DctB"/>
    <property type="match status" value="1"/>
</dbReference>
<reference evidence="6 7" key="1">
    <citation type="submission" date="2022-12" db="EMBL/GenBank/DDBJ databases">
        <title>Metagenome assembled genome from gulf of manar.</title>
        <authorList>
            <person name="Kohli P."/>
            <person name="Pk S."/>
            <person name="Venkata Ramana C."/>
            <person name="Sasikala C."/>
        </authorList>
    </citation>
    <scope>NUCLEOTIDE SEQUENCE [LARGE SCALE GENOMIC DNA]</scope>
    <source>
        <strain evidence="6">JB008</strain>
    </source>
</reference>
<dbReference type="AlphaFoldDB" id="A0AAJ1ML32"/>
<dbReference type="PANTHER" id="PTHR33376:SF4">
    <property type="entry name" value="SIALIC ACID-BINDING PERIPLASMIC PROTEIN SIAP"/>
    <property type="match status" value="1"/>
</dbReference>
<dbReference type="InterPro" id="IPR018389">
    <property type="entry name" value="DctP_fam"/>
</dbReference>
<comment type="subcellular location">
    <subcellularLocation>
        <location evidence="1">Cell envelope</location>
    </subcellularLocation>
</comment>
<evidence type="ECO:0000313" key="7">
    <source>
        <dbReference type="Proteomes" id="UP001221217"/>
    </source>
</evidence>
<dbReference type="Pfam" id="PF03480">
    <property type="entry name" value="DctP"/>
    <property type="match status" value="1"/>
</dbReference>
<organism evidence="6 7">
    <name type="scientific">Candidatus Thalassospirochaeta sargassi</name>
    <dbReference type="NCBI Taxonomy" id="3119039"/>
    <lineage>
        <taxon>Bacteria</taxon>
        <taxon>Pseudomonadati</taxon>
        <taxon>Spirochaetota</taxon>
        <taxon>Spirochaetia</taxon>
        <taxon>Spirochaetales</taxon>
        <taxon>Spirochaetaceae</taxon>
        <taxon>Candidatus Thalassospirochaeta</taxon>
    </lineage>
</organism>
<comment type="caution">
    <text evidence="6">The sequence shown here is derived from an EMBL/GenBank/DDBJ whole genome shotgun (WGS) entry which is preliminary data.</text>
</comment>
<evidence type="ECO:0000256" key="4">
    <source>
        <dbReference type="ARBA" id="ARBA00022729"/>
    </source>
</evidence>
<dbReference type="InterPro" id="IPR038404">
    <property type="entry name" value="TRAP_DctP_sf"/>
</dbReference>
<accession>A0AAJ1ML32</accession>
<dbReference type="InterPro" id="IPR004682">
    <property type="entry name" value="TRAP_DctP"/>
</dbReference>
<gene>
    <name evidence="6" type="ORF">PQJ61_01375</name>
</gene>
<dbReference type="EMBL" id="JAQQAL010000006">
    <property type="protein sequence ID" value="MDC7225395.1"/>
    <property type="molecule type" value="Genomic_DNA"/>
</dbReference>
<evidence type="ECO:0000256" key="1">
    <source>
        <dbReference type="ARBA" id="ARBA00004196"/>
    </source>
</evidence>
<keyword evidence="4 5" id="KW-0732">Signal</keyword>
<dbReference type="NCBIfam" id="NF037995">
    <property type="entry name" value="TRAP_S1"/>
    <property type="match status" value="1"/>
</dbReference>
<dbReference type="GO" id="GO:0030288">
    <property type="term" value="C:outer membrane-bounded periplasmic space"/>
    <property type="evidence" value="ECO:0007669"/>
    <property type="project" value="InterPro"/>
</dbReference>
<dbReference type="Gene3D" id="3.40.190.170">
    <property type="entry name" value="Bacterial extracellular solute-binding protein, family 7"/>
    <property type="match status" value="1"/>
</dbReference>
<sequence>MKKIIVCLLVAAMFAGFAFAGGQQETQGEETVAAEAEPQTYLFKYAHTQSPNHPRSLSMDFFKEQLEKASNGRIEVELYYNGVLGTEAEVLDMVKLGSVQGSRGGLFERANKKYLIYTLPFMFNNTDQVQEIMFGPIGKEINKGALENGLYIPATGVAGGFRNITNSVRPIKTVDDLKGLKMRTPPIDMTIKTFKAIGANPQQVAYTETYMALKTGVVDGQENPFSNIVDMKFYEAQKYLSLVNWQIHPDPFYVNPDWYNALPDDLKAIFDSVAESTMKYSNEKWLGGEKDYFYTLKENLEVNEISPADHAGFVEAARPVWQGYVDDGYFTWDEINAILDAAK</sequence>
<evidence type="ECO:0000256" key="3">
    <source>
        <dbReference type="ARBA" id="ARBA00022448"/>
    </source>
</evidence>
<proteinExistence type="inferred from homology"/>
<dbReference type="GO" id="GO:0055085">
    <property type="term" value="P:transmembrane transport"/>
    <property type="evidence" value="ECO:0007669"/>
    <property type="project" value="InterPro"/>
</dbReference>
<dbReference type="CDD" id="cd13603">
    <property type="entry name" value="PBP2_TRAP_Siap_TeaA_like"/>
    <property type="match status" value="1"/>
</dbReference>
<dbReference type="PANTHER" id="PTHR33376">
    <property type="match status" value="1"/>
</dbReference>
<feature type="signal peptide" evidence="5">
    <location>
        <begin position="1"/>
        <end position="20"/>
    </location>
</feature>
<evidence type="ECO:0000313" key="6">
    <source>
        <dbReference type="EMBL" id="MDC7225395.1"/>
    </source>
</evidence>
<dbReference type="Proteomes" id="UP001221217">
    <property type="component" value="Unassembled WGS sequence"/>
</dbReference>
<name>A0AAJ1ML32_9SPIO</name>
<comment type="similarity">
    <text evidence="2">Belongs to the bacterial solute-binding protein 7 family.</text>
</comment>
<evidence type="ECO:0000256" key="5">
    <source>
        <dbReference type="SAM" id="SignalP"/>
    </source>
</evidence>